<keyword evidence="2" id="KW-1185">Reference proteome</keyword>
<dbReference type="EMBL" id="BAABGX010000002">
    <property type="protein sequence ID" value="GAA4303434.1"/>
    <property type="molecule type" value="Genomic_DNA"/>
</dbReference>
<sequence>MNKYNLMLPACKLYILSTTSASVGDSGEPFGSIYNLERACPFCGTAAQLVGPIRSIGLSKAKKDFFDTLGGDLMLSEKLKQALEDAGLMSNCLYPVHDTKGNVLPLYHINPTLTLPKAHKDSTGLKKADQCKNCKRDGHFNEAIIGSLENDIPTYVAPLQLNYDNVDADFLNSSDAFNTWEHFGISRLKKEGNYVVHYARPLIIVNERVKAVFEKLKIKHTEFEEVTLRLPADSFFN</sequence>
<comment type="caution">
    <text evidence="1">The sequence shown here is derived from an EMBL/GenBank/DDBJ whole genome shotgun (WGS) entry which is preliminary data.</text>
</comment>
<name>A0ABP8FGU7_9BACT</name>
<accession>A0ABP8FGU7</accession>
<evidence type="ECO:0000313" key="1">
    <source>
        <dbReference type="EMBL" id="GAA4303434.1"/>
    </source>
</evidence>
<dbReference type="Proteomes" id="UP001501844">
    <property type="component" value="Unassembled WGS sequence"/>
</dbReference>
<evidence type="ECO:0000313" key="2">
    <source>
        <dbReference type="Proteomes" id="UP001501844"/>
    </source>
</evidence>
<dbReference type="RefSeq" id="WP_345164465.1">
    <property type="nucleotide sequence ID" value="NZ_BAABGX010000002.1"/>
</dbReference>
<proteinExistence type="predicted"/>
<protein>
    <submittedName>
        <fullName evidence="1">Uncharacterized protein</fullName>
    </submittedName>
</protein>
<gene>
    <name evidence="1" type="ORF">GCM10023183_16070</name>
</gene>
<organism evidence="1 2">
    <name type="scientific">Nibribacter koreensis</name>
    <dbReference type="NCBI Taxonomy" id="1084519"/>
    <lineage>
        <taxon>Bacteria</taxon>
        <taxon>Pseudomonadati</taxon>
        <taxon>Bacteroidota</taxon>
        <taxon>Cytophagia</taxon>
        <taxon>Cytophagales</taxon>
        <taxon>Hymenobacteraceae</taxon>
        <taxon>Nibribacter</taxon>
    </lineage>
</organism>
<reference evidence="2" key="1">
    <citation type="journal article" date="2019" name="Int. J. Syst. Evol. Microbiol.">
        <title>The Global Catalogue of Microorganisms (GCM) 10K type strain sequencing project: providing services to taxonomists for standard genome sequencing and annotation.</title>
        <authorList>
            <consortium name="The Broad Institute Genomics Platform"/>
            <consortium name="The Broad Institute Genome Sequencing Center for Infectious Disease"/>
            <person name="Wu L."/>
            <person name="Ma J."/>
        </authorList>
    </citation>
    <scope>NUCLEOTIDE SEQUENCE [LARGE SCALE GENOMIC DNA]</scope>
    <source>
        <strain evidence="2">JCM 17917</strain>
    </source>
</reference>